<dbReference type="EMBL" id="ASPP01010830">
    <property type="protein sequence ID" value="ETO22323.1"/>
    <property type="molecule type" value="Genomic_DNA"/>
</dbReference>
<accession>X6N8U6</accession>
<organism evidence="2 3">
    <name type="scientific">Reticulomyxa filosa</name>
    <dbReference type="NCBI Taxonomy" id="46433"/>
    <lineage>
        <taxon>Eukaryota</taxon>
        <taxon>Sar</taxon>
        <taxon>Rhizaria</taxon>
        <taxon>Retaria</taxon>
        <taxon>Foraminifera</taxon>
        <taxon>Monothalamids</taxon>
        <taxon>Reticulomyxidae</taxon>
        <taxon>Reticulomyxa</taxon>
    </lineage>
</organism>
<gene>
    <name evidence="2" type="ORF">RFI_14877</name>
</gene>
<feature type="compositionally biased region" description="Basic residues" evidence="1">
    <location>
        <begin position="44"/>
        <end position="53"/>
    </location>
</feature>
<sequence>VSDNESENEEHGQTNKNDGSLTSKKEKHSWNQKLLVAIQPKTYVGKRKSKRLAHKEEKGKPKGRTATTTTMTTTTMMTTTATATATATTTTTPPPPVPMMTTTTTTTTTTMTRRNSFSEKQPKKRDYANMNQDLDGNGAGPSSLLSSSRMISKKRKVVKRERETTAMSLPPLSQSFSPLPRTSKGQLFPTLSLPLLTTSLSPLTHTHSVANLDSEDTDTNVSVPAIHSPDVVDAAVPNENALETPW</sequence>
<proteinExistence type="predicted"/>
<feature type="compositionally biased region" description="Low complexity" evidence="1">
    <location>
        <begin position="65"/>
        <end position="91"/>
    </location>
</feature>
<dbReference type="AlphaFoldDB" id="X6N8U6"/>
<protein>
    <submittedName>
        <fullName evidence="2">Uncharacterized protein</fullName>
    </submittedName>
</protein>
<evidence type="ECO:0000313" key="3">
    <source>
        <dbReference type="Proteomes" id="UP000023152"/>
    </source>
</evidence>
<evidence type="ECO:0000313" key="2">
    <source>
        <dbReference type="EMBL" id="ETO22323.1"/>
    </source>
</evidence>
<evidence type="ECO:0000256" key="1">
    <source>
        <dbReference type="SAM" id="MobiDB-lite"/>
    </source>
</evidence>
<feature type="compositionally biased region" description="Low complexity" evidence="1">
    <location>
        <begin position="99"/>
        <end position="112"/>
    </location>
</feature>
<feature type="compositionally biased region" description="Basic and acidic residues" evidence="1">
    <location>
        <begin position="116"/>
        <end position="127"/>
    </location>
</feature>
<dbReference type="Proteomes" id="UP000023152">
    <property type="component" value="Unassembled WGS sequence"/>
</dbReference>
<reference evidence="2 3" key="1">
    <citation type="journal article" date="2013" name="Curr. Biol.">
        <title>The Genome of the Foraminiferan Reticulomyxa filosa.</title>
        <authorList>
            <person name="Glockner G."/>
            <person name="Hulsmann N."/>
            <person name="Schleicher M."/>
            <person name="Noegel A.A."/>
            <person name="Eichinger L."/>
            <person name="Gallinger C."/>
            <person name="Pawlowski J."/>
            <person name="Sierra R."/>
            <person name="Euteneuer U."/>
            <person name="Pillet L."/>
            <person name="Moustafa A."/>
            <person name="Platzer M."/>
            <person name="Groth M."/>
            <person name="Szafranski K."/>
            <person name="Schliwa M."/>
        </authorList>
    </citation>
    <scope>NUCLEOTIDE SEQUENCE [LARGE SCALE GENOMIC DNA]</scope>
</reference>
<keyword evidence="3" id="KW-1185">Reference proteome</keyword>
<name>X6N8U6_RETFI</name>
<feature type="region of interest" description="Disordered" evidence="1">
    <location>
        <begin position="1"/>
        <end position="165"/>
    </location>
</feature>
<comment type="caution">
    <text evidence="2">The sequence shown here is derived from an EMBL/GenBank/DDBJ whole genome shotgun (WGS) entry which is preliminary data.</text>
</comment>
<feature type="non-terminal residue" evidence="2">
    <location>
        <position position="1"/>
    </location>
</feature>